<dbReference type="SUPFAM" id="SSF64307">
    <property type="entry name" value="SirA-like"/>
    <property type="match status" value="1"/>
</dbReference>
<keyword evidence="4" id="KW-1185">Reference proteome</keyword>
<dbReference type="Pfam" id="PF01206">
    <property type="entry name" value="TusA"/>
    <property type="match status" value="1"/>
</dbReference>
<dbReference type="Proteomes" id="UP001332192">
    <property type="component" value="Chromosome"/>
</dbReference>
<dbReference type="InterPro" id="IPR001455">
    <property type="entry name" value="TusA-like"/>
</dbReference>
<gene>
    <name evidence="3" type="ORF">U7230_11760</name>
</gene>
<dbReference type="PANTHER" id="PTHR33279:SF2">
    <property type="entry name" value="SULFUR CARRIER PROTEIN TUSA"/>
    <property type="match status" value="1"/>
</dbReference>
<comment type="similarity">
    <text evidence="1">Belongs to the sulfur carrier protein TusA family.</text>
</comment>
<dbReference type="EMBL" id="CP141615">
    <property type="protein sequence ID" value="WRP16753.1"/>
    <property type="molecule type" value="Genomic_DNA"/>
</dbReference>
<reference evidence="3 4" key="1">
    <citation type="journal article" date="2024" name="Front. Microbiol.">
        <title>Novel thermophilic genera Geochorda gen. nov. and Carboxydochorda gen. nov. from the deep terrestrial subsurface reveal the ecophysiological diversity in the class Limnochordia.</title>
        <authorList>
            <person name="Karnachuk O.V."/>
            <person name="Lukina A.P."/>
            <person name="Avakyan M.R."/>
            <person name="Kadnikov V.V."/>
            <person name="Begmatov S."/>
            <person name="Beletsky A.V."/>
            <person name="Vlasova K.G."/>
            <person name="Novikov A.A."/>
            <person name="Shcherbakova V.A."/>
            <person name="Mardanov A.V."/>
            <person name="Ravin N.V."/>
        </authorList>
    </citation>
    <scope>NUCLEOTIDE SEQUENCE [LARGE SCALE GENOMIC DNA]</scope>
    <source>
        <strain evidence="3 4">L945</strain>
    </source>
</reference>
<evidence type="ECO:0000313" key="4">
    <source>
        <dbReference type="Proteomes" id="UP001332192"/>
    </source>
</evidence>
<feature type="domain" description="UPF0033" evidence="2">
    <location>
        <begin position="26"/>
        <end position="50"/>
    </location>
</feature>
<dbReference type="RefSeq" id="WP_324716025.1">
    <property type="nucleotide sequence ID" value="NZ_CP141615.1"/>
</dbReference>
<dbReference type="PROSITE" id="PS01148">
    <property type="entry name" value="UPF0033"/>
    <property type="match status" value="1"/>
</dbReference>
<name>A0ABZ1BXD7_9FIRM</name>
<evidence type="ECO:0000256" key="1">
    <source>
        <dbReference type="ARBA" id="ARBA00008984"/>
    </source>
</evidence>
<sequence length="95" mass="10437">MAVEQGKPQAALRGTNHAQLRPDKVVDARGAYCPGPLMELIKAIKAQPVGSVVEVWSSDQGSSKDIPEWVKKASHELVYVVEESGYWRIAVRKGH</sequence>
<dbReference type="CDD" id="cd00291">
    <property type="entry name" value="SirA_YedF_YeeD"/>
    <property type="match status" value="1"/>
</dbReference>
<accession>A0ABZ1BXD7</accession>
<organism evidence="3 4">
    <name type="scientific">Carboxydichorda subterranea</name>
    <dbReference type="NCBI Taxonomy" id="3109565"/>
    <lineage>
        <taxon>Bacteria</taxon>
        <taxon>Bacillati</taxon>
        <taxon>Bacillota</taxon>
        <taxon>Limnochordia</taxon>
        <taxon>Limnochordales</taxon>
        <taxon>Geochordaceae</taxon>
        <taxon>Carboxydichorda</taxon>
    </lineage>
</organism>
<dbReference type="Gene3D" id="3.30.110.40">
    <property type="entry name" value="TusA-like domain"/>
    <property type="match status" value="1"/>
</dbReference>
<proteinExistence type="inferred from homology"/>
<protein>
    <submittedName>
        <fullName evidence="3">Sulfurtransferase TusA family protein</fullName>
    </submittedName>
</protein>
<dbReference type="PANTHER" id="PTHR33279">
    <property type="entry name" value="SULFUR CARRIER PROTEIN YEDF-RELATED"/>
    <property type="match status" value="1"/>
</dbReference>
<dbReference type="InterPro" id="IPR036868">
    <property type="entry name" value="TusA-like_sf"/>
</dbReference>
<evidence type="ECO:0000313" key="3">
    <source>
        <dbReference type="EMBL" id="WRP16753.1"/>
    </source>
</evidence>
<evidence type="ECO:0000259" key="2">
    <source>
        <dbReference type="PROSITE" id="PS01148"/>
    </source>
</evidence>